<dbReference type="InParanoid" id="K3Y3V1"/>
<name>K3Y3V1_SETIT</name>
<protein>
    <submittedName>
        <fullName evidence="1">Uncharacterized protein</fullName>
    </submittedName>
</protein>
<accession>K3Y3V1</accession>
<organism evidence="1 2">
    <name type="scientific">Setaria italica</name>
    <name type="common">Foxtail millet</name>
    <name type="synonym">Panicum italicum</name>
    <dbReference type="NCBI Taxonomy" id="4555"/>
    <lineage>
        <taxon>Eukaryota</taxon>
        <taxon>Viridiplantae</taxon>
        <taxon>Streptophyta</taxon>
        <taxon>Embryophyta</taxon>
        <taxon>Tracheophyta</taxon>
        <taxon>Spermatophyta</taxon>
        <taxon>Magnoliopsida</taxon>
        <taxon>Liliopsida</taxon>
        <taxon>Poales</taxon>
        <taxon>Poaceae</taxon>
        <taxon>PACMAD clade</taxon>
        <taxon>Panicoideae</taxon>
        <taxon>Panicodae</taxon>
        <taxon>Paniceae</taxon>
        <taxon>Cenchrinae</taxon>
        <taxon>Setaria</taxon>
    </lineage>
</organism>
<dbReference type="HOGENOM" id="CLU_2908373_0_0_1"/>
<keyword evidence="2" id="KW-1185">Reference proteome</keyword>
<sequence>MEFLMKMVDNNESVYVAFAHFDARSRQATKGEGDRAPSSSVCRRGFYPVQLSQPRPCRDAIA</sequence>
<dbReference type="EMBL" id="AGNK02002358">
    <property type="status" value="NOT_ANNOTATED_CDS"/>
    <property type="molecule type" value="Genomic_DNA"/>
</dbReference>
<reference evidence="1" key="2">
    <citation type="submission" date="2018-08" db="UniProtKB">
        <authorList>
            <consortium name="EnsemblPlants"/>
        </authorList>
    </citation>
    <scope>IDENTIFICATION</scope>
    <source>
        <strain evidence="1">Yugu1</strain>
    </source>
</reference>
<evidence type="ECO:0000313" key="2">
    <source>
        <dbReference type="Proteomes" id="UP000004995"/>
    </source>
</evidence>
<dbReference type="EnsemblPlants" id="KQL10293">
    <property type="protein sequence ID" value="KQL10293"/>
    <property type="gene ID" value="SETIT_008889mg"/>
</dbReference>
<evidence type="ECO:0000313" key="1">
    <source>
        <dbReference type="EnsemblPlants" id="KQL10293"/>
    </source>
</evidence>
<dbReference type="Proteomes" id="UP000004995">
    <property type="component" value="Unassembled WGS sequence"/>
</dbReference>
<proteinExistence type="predicted"/>
<dbReference type="AlphaFoldDB" id="K3Y3V1"/>
<reference evidence="2" key="1">
    <citation type="journal article" date="2012" name="Nat. Biotechnol.">
        <title>Reference genome sequence of the model plant Setaria.</title>
        <authorList>
            <person name="Bennetzen J.L."/>
            <person name="Schmutz J."/>
            <person name="Wang H."/>
            <person name="Percifield R."/>
            <person name="Hawkins J."/>
            <person name="Pontaroli A.C."/>
            <person name="Estep M."/>
            <person name="Feng L."/>
            <person name="Vaughn J.N."/>
            <person name="Grimwood J."/>
            <person name="Jenkins J."/>
            <person name="Barry K."/>
            <person name="Lindquist E."/>
            <person name="Hellsten U."/>
            <person name="Deshpande S."/>
            <person name="Wang X."/>
            <person name="Wu X."/>
            <person name="Mitros T."/>
            <person name="Triplett J."/>
            <person name="Yang X."/>
            <person name="Ye C.Y."/>
            <person name="Mauro-Herrera M."/>
            <person name="Wang L."/>
            <person name="Li P."/>
            <person name="Sharma M."/>
            <person name="Sharma R."/>
            <person name="Ronald P.C."/>
            <person name="Panaud O."/>
            <person name="Kellogg E.A."/>
            <person name="Brutnell T.P."/>
            <person name="Doust A.N."/>
            <person name="Tuskan G.A."/>
            <person name="Rokhsar D."/>
            <person name="Devos K.M."/>
        </authorList>
    </citation>
    <scope>NUCLEOTIDE SEQUENCE [LARGE SCALE GENOMIC DNA]</scope>
    <source>
        <strain evidence="2">cv. Yugu1</strain>
    </source>
</reference>
<dbReference type="Gramene" id="KQL10293">
    <property type="protein sequence ID" value="KQL10293"/>
    <property type="gene ID" value="SETIT_008889mg"/>
</dbReference>